<proteinExistence type="predicted"/>
<organism evidence="2 3">
    <name type="scientific">Linum tenue</name>
    <dbReference type="NCBI Taxonomy" id="586396"/>
    <lineage>
        <taxon>Eukaryota</taxon>
        <taxon>Viridiplantae</taxon>
        <taxon>Streptophyta</taxon>
        <taxon>Embryophyta</taxon>
        <taxon>Tracheophyta</taxon>
        <taxon>Spermatophyta</taxon>
        <taxon>Magnoliopsida</taxon>
        <taxon>eudicotyledons</taxon>
        <taxon>Gunneridae</taxon>
        <taxon>Pentapetalae</taxon>
        <taxon>rosids</taxon>
        <taxon>fabids</taxon>
        <taxon>Malpighiales</taxon>
        <taxon>Linaceae</taxon>
        <taxon>Linum</taxon>
    </lineage>
</organism>
<dbReference type="AlphaFoldDB" id="A0AAV0I6W4"/>
<dbReference type="EMBL" id="CAMGYJ010000003">
    <property type="protein sequence ID" value="CAI0393297.1"/>
    <property type="molecule type" value="Genomic_DNA"/>
</dbReference>
<sequence>MRAKTLNFSMGKPRIIFNDDNKGSSPDVQ</sequence>
<comment type="caution">
    <text evidence="2">The sequence shown here is derived from an EMBL/GenBank/DDBJ whole genome shotgun (WGS) entry which is preliminary data.</text>
</comment>
<gene>
    <name evidence="2" type="ORF">LITE_LOCUS7873</name>
</gene>
<keyword evidence="3" id="KW-1185">Reference proteome</keyword>
<feature type="region of interest" description="Disordered" evidence="1">
    <location>
        <begin position="1"/>
        <end position="29"/>
    </location>
</feature>
<evidence type="ECO:0000313" key="2">
    <source>
        <dbReference type="EMBL" id="CAI0393297.1"/>
    </source>
</evidence>
<reference evidence="2" key="1">
    <citation type="submission" date="2022-08" db="EMBL/GenBank/DDBJ databases">
        <authorList>
            <person name="Gutierrez-Valencia J."/>
        </authorList>
    </citation>
    <scope>NUCLEOTIDE SEQUENCE</scope>
</reference>
<protein>
    <submittedName>
        <fullName evidence="2">Uncharacterized protein</fullName>
    </submittedName>
</protein>
<dbReference type="Proteomes" id="UP001154282">
    <property type="component" value="Unassembled WGS sequence"/>
</dbReference>
<evidence type="ECO:0000256" key="1">
    <source>
        <dbReference type="SAM" id="MobiDB-lite"/>
    </source>
</evidence>
<name>A0AAV0I6W4_9ROSI</name>
<evidence type="ECO:0000313" key="3">
    <source>
        <dbReference type="Proteomes" id="UP001154282"/>
    </source>
</evidence>
<accession>A0AAV0I6W4</accession>